<reference evidence="3 4" key="1">
    <citation type="submission" date="2016-02" db="EMBL/GenBank/DDBJ databases">
        <title>Genome analysis of coral dinoflagellate symbionts highlights evolutionary adaptations to a symbiotic lifestyle.</title>
        <authorList>
            <person name="Aranda M."/>
            <person name="Li Y."/>
            <person name="Liew Y.J."/>
            <person name="Baumgarten S."/>
            <person name="Simakov O."/>
            <person name="Wilson M."/>
            <person name="Piel J."/>
            <person name="Ashoor H."/>
            <person name="Bougouffa S."/>
            <person name="Bajic V.B."/>
            <person name="Ryu T."/>
            <person name="Ravasi T."/>
            <person name="Bayer T."/>
            <person name="Micklem G."/>
            <person name="Kim H."/>
            <person name="Bhak J."/>
            <person name="Lajeunesse T.C."/>
            <person name="Voolstra C.R."/>
        </authorList>
    </citation>
    <scope>NUCLEOTIDE SEQUENCE [LARGE SCALE GENOMIC DNA]</scope>
    <source>
        <strain evidence="3 4">CCMP2467</strain>
    </source>
</reference>
<evidence type="ECO:0000313" key="4">
    <source>
        <dbReference type="Proteomes" id="UP000186817"/>
    </source>
</evidence>
<protein>
    <submittedName>
        <fullName evidence="3">Uncharacterized protein</fullName>
    </submittedName>
</protein>
<accession>A0A1Q9EBW5</accession>
<feature type="chain" id="PRO_5010199639" evidence="2">
    <location>
        <begin position="26"/>
        <end position="117"/>
    </location>
</feature>
<dbReference type="Proteomes" id="UP000186817">
    <property type="component" value="Unassembled WGS sequence"/>
</dbReference>
<name>A0A1Q9EBW5_SYMMI</name>
<keyword evidence="4" id="KW-1185">Reference proteome</keyword>
<dbReference type="AlphaFoldDB" id="A0A1Q9EBW5"/>
<feature type="region of interest" description="Disordered" evidence="1">
    <location>
        <begin position="52"/>
        <end position="117"/>
    </location>
</feature>
<evidence type="ECO:0000256" key="1">
    <source>
        <dbReference type="SAM" id="MobiDB-lite"/>
    </source>
</evidence>
<feature type="compositionally biased region" description="Basic and acidic residues" evidence="1">
    <location>
        <begin position="77"/>
        <end position="91"/>
    </location>
</feature>
<gene>
    <name evidence="3" type="ORF">AK812_SmicGene12006</name>
</gene>
<proteinExistence type="predicted"/>
<evidence type="ECO:0000313" key="3">
    <source>
        <dbReference type="EMBL" id="OLQ04897.1"/>
    </source>
</evidence>
<feature type="compositionally biased region" description="Polar residues" evidence="1">
    <location>
        <begin position="93"/>
        <end position="103"/>
    </location>
</feature>
<organism evidence="3 4">
    <name type="scientific">Symbiodinium microadriaticum</name>
    <name type="common">Dinoflagellate</name>
    <name type="synonym">Zooxanthella microadriatica</name>
    <dbReference type="NCBI Taxonomy" id="2951"/>
    <lineage>
        <taxon>Eukaryota</taxon>
        <taxon>Sar</taxon>
        <taxon>Alveolata</taxon>
        <taxon>Dinophyceae</taxon>
        <taxon>Suessiales</taxon>
        <taxon>Symbiodiniaceae</taxon>
        <taxon>Symbiodinium</taxon>
    </lineage>
</organism>
<evidence type="ECO:0000256" key="2">
    <source>
        <dbReference type="SAM" id="SignalP"/>
    </source>
</evidence>
<dbReference type="EMBL" id="LSRX01000199">
    <property type="protein sequence ID" value="OLQ04897.1"/>
    <property type="molecule type" value="Genomic_DNA"/>
</dbReference>
<comment type="caution">
    <text evidence="3">The sequence shown here is derived from an EMBL/GenBank/DDBJ whole genome shotgun (WGS) entry which is preliminary data.</text>
</comment>
<keyword evidence="2" id="KW-0732">Signal</keyword>
<sequence>MHGPVPSVTLLAEFAKLLLTPTVFAYPLRPEWRAGHERHRYAAVGCNFRSRRRGEEKEPNQYRGLGGDLFSESEPSLEIRPRKAVGARRDWAQASQPAGQSSEPKAIGAAEQVAEEK</sequence>
<feature type="signal peptide" evidence="2">
    <location>
        <begin position="1"/>
        <end position="25"/>
    </location>
</feature>